<proteinExistence type="predicted"/>
<feature type="transmembrane region" description="Helical" evidence="2">
    <location>
        <begin position="6"/>
        <end position="25"/>
    </location>
</feature>
<evidence type="ECO:0000313" key="4">
    <source>
        <dbReference type="Proteomes" id="UP001302949"/>
    </source>
</evidence>
<feature type="region of interest" description="Disordered" evidence="1">
    <location>
        <begin position="141"/>
        <end position="166"/>
    </location>
</feature>
<dbReference type="Proteomes" id="UP001302949">
    <property type="component" value="Unassembled WGS sequence"/>
</dbReference>
<name>A0ABU5QF84_9BACT</name>
<keyword evidence="2" id="KW-0472">Membrane</keyword>
<keyword evidence="2" id="KW-1133">Transmembrane helix</keyword>
<evidence type="ECO:0000313" key="3">
    <source>
        <dbReference type="EMBL" id="MEA5141287.1"/>
    </source>
</evidence>
<keyword evidence="4" id="KW-1185">Reference proteome</keyword>
<evidence type="ECO:0000256" key="1">
    <source>
        <dbReference type="SAM" id="MobiDB-lite"/>
    </source>
</evidence>
<evidence type="ECO:0008006" key="5">
    <source>
        <dbReference type="Google" id="ProtNLM"/>
    </source>
</evidence>
<dbReference type="Gene3D" id="1.20.120.1490">
    <property type="match status" value="1"/>
</dbReference>
<comment type="caution">
    <text evidence="3">The sequence shown here is derived from an EMBL/GenBank/DDBJ whole genome shotgun (WGS) entry which is preliminary data.</text>
</comment>
<protein>
    <recommendedName>
        <fullName evidence="5">Periplasmic heavy metal sensor</fullName>
    </recommendedName>
</protein>
<gene>
    <name evidence="3" type="ORF">VB248_19190</name>
</gene>
<accession>A0ABU5QF84</accession>
<reference evidence="3 4" key="1">
    <citation type="submission" date="2023-12" db="EMBL/GenBank/DDBJ databases">
        <title>Novel species of the genus Arcicella isolated from rivers.</title>
        <authorList>
            <person name="Lu H."/>
        </authorList>
    </citation>
    <scope>NUCLEOTIDE SEQUENCE [LARGE SCALE GENOMIC DNA]</scope>
    <source>
        <strain evidence="3 4">KCTC 23307</strain>
    </source>
</reference>
<organism evidence="3 4">
    <name type="scientific">Arcicella rigui</name>
    <dbReference type="NCBI Taxonomy" id="797020"/>
    <lineage>
        <taxon>Bacteria</taxon>
        <taxon>Pseudomonadati</taxon>
        <taxon>Bacteroidota</taxon>
        <taxon>Cytophagia</taxon>
        <taxon>Cytophagales</taxon>
        <taxon>Flectobacillaceae</taxon>
        <taxon>Arcicella</taxon>
    </lineage>
</organism>
<dbReference type="RefSeq" id="WP_323298444.1">
    <property type="nucleotide sequence ID" value="NZ_JAYFUM010000026.1"/>
</dbReference>
<dbReference type="EMBL" id="JAYFUM010000026">
    <property type="protein sequence ID" value="MEA5141287.1"/>
    <property type="molecule type" value="Genomic_DNA"/>
</dbReference>
<evidence type="ECO:0000256" key="2">
    <source>
        <dbReference type="SAM" id="Phobius"/>
    </source>
</evidence>
<keyword evidence="2" id="KW-0812">Transmembrane</keyword>
<sequence>MKKYGWIIGILAVMNIVLLGIVWFGKPPHSGGQELTKFVEQNLKFTAEQSKQYDVLIGEHRKRIQEINEQTKEAKQAFFQLIAVPADTAKEKALTEQLAKLAIEKEMVTLNHFRKVRNSICTAEQKVLLDKLIDQVLERMSPQNHPPRPLQGIGGDPQAPPPPPRF</sequence>